<sequence length="1073" mass="117790">MKRLFVFLPALTILSGPAATAQSPSSRPVPALDDAFTRVDANKDGKLDAQEFARFIERSRSMKGANAEEVFGKLDTHKDAGLTLEEFRKVTAISRGSPAPPSAKPEPAPTKPETEPTTPTKTPPPTSRPVPALDEAFTRVDANKDGKLDSQEFARFIERSRSMSGANAAEVFGKLDTNKDGALTVEEFRGVTGITRGSPAPAPKPEPIPTKPAPTASTVEKAPTAEGLTFFEKKIRPVLADKCYKCHSSDEGKVKGGLVLDTRDGTRAGGDSGHAVVPGDVEASLLIKAIRYHDKDLAMPPEKSGGKLADDVIKDFETWVQFGAPDPRTGESKVARKADTWTTAMEWWAWQPPKKSPAPEVKDAAWPRNDMDRFLLSALEAKGLKPVSDADKLTLLRRVTFDLTGLPPTPQEVSAFFSDSSPDAFKKVVDRLLESRQFGEKFGRHWLDVARYAESTGKDINLAFPNAWRYRDYVIAAFNKDKPYDQFLREQLAGDLLPARDDKQRAEQLIATGFLAIGTKSVNQANARQFALDLADEQIDTVSQSLLGVTAACARCHDHKFDPIPQSEYYSLAGIFLSTDTHYGTFFAAQNRSATQLIELPKGAGAPVLPRVLSVQERQQKQAGLDKLIRETDDLANATFKPKSGGDRNPRGQLLILFRMNQIGLLESELGSFGPDGKMRPLAMGVTDQPAQLKEIRSRGRETPRYENSTPDQAIASRYLERDGRFARPPEFRVVNESPVFDRGDVNKPGETVPRGFLSVLTHQPPPKLPATSSGRRELAEWMLSESNPLTARVMVNRVWLWLFGQGLVNTPDNFGTTGNKPANQALLDSLAVTFREGRWSVKQLVREIVLSRAYQLSSTYDEANFAADPENTLVWRMSKRRLDAEAIRDAMLAICGQLDLRPRLGSAIAEYGNGPIGQFKQYPDAGVPEDVLVEAGSLTAVRSVYLPIARELLPDALAVFDFAEPGFVTGSRETTNVPSQALYMLNSPFIANAAQKFAERVIATYPASVSNHAAQRVQLAYGLVFSRAPSEAEQHAASDFFAKFPSTNAAETTAWTSFCRALFASAEFRFLN</sequence>
<feature type="compositionally biased region" description="Pro residues" evidence="4">
    <location>
        <begin position="98"/>
        <end position="110"/>
    </location>
</feature>
<dbReference type="OrthoDB" id="227493at2"/>
<dbReference type="InterPro" id="IPR018247">
    <property type="entry name" value="EF_Hand_1_Ca_BS"/>
</dbReference>
<keyword evidence="2 3" id="KW-0408">Iron</keyword>
<dbReference type="Pfam" id="PF13499">
    <property type="entry name" value="EF-hand_7"/>
    <property type="match status" value="2"/>
</dbReference>
<keyword evidence="1 3" id="KW-0479">Metal-binding</keyword>
<dbReference type="PROSITE" id="PS50222">
    <property type="entry name" value="EF_HAND_2"/>
    <property type="match status" value="3"/>
</dbReference>
<evidence type="ECO:0000256" key="4">
    <source>
        <dbReference type="SAM" id="MobiDB-lite"/>
    </source>
</evidence>
<dbReference type="Proteomes" id="UP000321577">
    <property type="component" value="Unassembled WGS sequence"/>
</dbReference>
<evidence type="ECO:0000313" key="9">
    <source>
        <dbReference type="Proteomes" id="UP000321577"/>
    </source>
</evidence>
<accession>A0A512MBI7</accession>
<dbReference type="GO" id="GO:0005509">
    <property type="term" value="F:calcium ion binding"/>
    <property type="evidence" value="ECO:0007669"/>
    <property type="project" value="InterPro"/>
</dbReference>
<dbReference type="PROSITE" id="PS00018">
    <property type="entry name" value="EF_HAND_1"/>
    <property type="match status" value="3"/>
</dbReference>
<evidence type="ECO:0000256" key="1">
    <source>
        <dbReference type="ARBA" id="ARBA00022723"/>
    </source>
</evidence>
<dbReference type="InterPro" id="IPR009056">
    <property type="entry name" value="Cyt_c-like_dom"/>
</dbReference>
<feature type="domain" description="Cytochrome c" evidence="7">
    <location>
        <begin position="222"/>
        <end position="324"/>
    </location>
</feature>
<dbReference type="InterPro" id="IPR011444">
    <property type="entry name" value="DUF1549"/>
</dbReference>
<dbReference type="EMBL" id="BKAG01000025">
    <property type="protein sequence ID" value="GEP44095.1"/>
    <property type="molecule type" value="Genomic_DNA"/>
</dbReference>
<feature type="chain" id="PRO_5022093658" description="Planctomycete cytochrome C" evidence="5">
    <location>
        <begin position="22"/>
        <end position="1073"/>
    </location>
</feature>
<dbReference type="GO" id="GO:0009055">
    <property type="term" value="F:electron transfer activity"/>
    <property type="evidence" value="ECO:0007669"/>
    <property type="project" value="InterPro"/>
</dbReference>
<dbReference type="InterPro" id="IPR002048">
    <property type="entry name" value="EF_hand_dom"/>
</dbReference>
<keyword evidence="5" id="KW-0732">Signal</keyword>
<evidence type="ECO:0000259" key="6">
    <source>
        <dbReference type="PROSITE" id="PS50222"/>
    </source>
</evidence>
<feature type="compositionally biased region" description="Pro residues" evidence="4">
    <location>
        <begin position="200"/>
        <end position="212"/>
    </location>
</feature>
<feature type="domain" description="EF-hand" evidence="6">
    <location>
        <begin position="27"/>
        <end position="62"/>
    </location>
</feature>
<dbReference type="AlphaFoldDB" id="A0A512MBI7"/>
<dbReference type="PANTHER" id="PTHR35889">
    <property type="entry name" value="CYCLOINULO-OLIGOSACCHARIDE FRUCTANOTRANSFERASE-RELATED"/>
    <property type="match status" value="1"/>
</dbReference>
<dbReference type="RefSeq" id="WP_146851670.1">
    <property type="nucleotide sequence ID" value="NZ_BKAG01000025.1"/>
</dbReference>
<dbReference type="InterPro" id="IPR011992">
    <property type="entry name" value="EF-hand-dom_pair"/>
</dbReference>
<keyword evidence="9" id="KW-1185">Reference proteome</keyword>
<proteinExistence type="predicted"/>
<dbReference type="Pfam" id="PF07583">
    <property type="entry name" value="PSCyt2"/>
    <property type="match status" value="1"/>
</dbReference>
<evidence type="ECO:0008006" key="10">
    <source>
        <dbReference type="Google" id="ProtNLM"/>
    </source>
</evidence>
<keyword evidence="3" id="KW-0349">Heme</keyword>
<feature type="domain" description="EF-hand" evidence="6">
    <location>
        <begin position="128"/>
        <end position="163"/>
    </location>
</feature>
<organism evidence="8 9">
    <name type="scientific">Brevifollis gellanilyticus</name>
    <dbReference type="NCBI Taxonomy" id="748831"/>
    <lineage>
        <taxon>Bacteria</taxon>
        <taxon>Pseudomonadati</taxon>
        <taxon>Verrucomicrobiota</taxon>
        <taxon>Verrucomicrobiia</taxon>
        <taxon>Verrucomicrobiales</taxon>
        <taxon>Verrucomicrobiaceae</taxon>
    </lineage>
</organism>
<evidence type="ECO:0000259" key="7">
    <source>
        <dbReference type="PROSITE" id="PS51007"/>
    </source>
</evidence>
<feature type="region of interest" description="Disordered" evidence="4">
    <location>
        <begin position="92"/>
        <end position="131"/>
    </location>
</feature>
<evidence type="ECO:0000256" key="5">
    <source>
        <dbReference type="SAM" id="SignalP"/>
    </source>
</evidence>
<name>A0A512MBI7_9BACT</name>
<dbReference type="GO" id="GO:0020037">
    <property type="term" value="F:heme binding"/>
    <property type="evidence" value="ECO:0007669"/>
    <property type="project" value="InterPro"/>
</dbReference>
<dbReference type="InterPro" id="IPR011429">
    <property type="entry name" value="Cyt_c_Planctomycete-type"/>
</dbReference>
<evidence type="ECO:0000313" key="8">
    <source>
        <dbReference type="EMBL" id="GEP44095.1"/>
    </source>
</evidence>
<feature type="domain" description="EF-hand" evidence="6">
    <location>
        <begin position="170"/>
        <end position="198"/>
    </location>
</feature>
<feature type="region of interest" description="Disordered" evidence="4">
    <location>
        <begin position="193"/>
        <end position="220"/>
    </location>
</feature>
<dbReference type="SUPFAM" id="SSF47473">
    <property type="entry name" value="EF-hand"/>
    <property type="match status" value="1"/>
</dbReference>
<comment type="caution">
    <text evidence="8">The sequence shown here is derived from an EMBL/GenBank/DDBJ whole genome shotgun (WGS) entry which is preliminary data.</text>
</comment>
<evidence type="ECO:0000256" key="2">
    <source>
        <dbReference type="ARBA" id="ARBA00023004"/>
    </source>
</evidence>
<dbReference type="PANTHER" id="PTHR35889:SF3">
    <property type="entry name" value="F-BOX DOMAIN-CONTAINING PROTEIN"/>
    <property type="match status" value="1"/>
</dbReference>
<dbReference type="PROSITE" id="PS51007">
    <property type="entry name" value="CYTC"/>
    <property type="match status" value="1"/>
</dbReference>
<dbReference type="SMART" id="SM00054">
    <property type="entry name" value="EFh"/>
    <property type="match status" value="3"/>
</dbReference>
<dbReference type="Pfam" id="PF07587">
    <property type="entry name" value="PSD1"/>
    <property type="match status" value="1"/>
</dbReference>
<evidence type="ECO:0000256" key="3">
    <source>
        <dbReference type="PROSITE-ProRule" id="PRU00433"/>
    </source>
</evidence>
<gene>
    <name evidence="8" type="ORF">BGE01nite_33860</name>
</gene>
<dbReference type="Pfam" id="PF07635">
    <property type="entry name" value="PSCyt1"/>
    <property type="match status" value="1"/>
</dbReference>
<protein>
    <recommendedName>
        <fullName evidence="10">Planctomycete cytochrome C</fullName>
    </recommendedName>
</protein>
<dbReference type="InterPro" id="IPR022655">
    <property type="entry name" value="DUF1553"/>
</dbReference>
<dbReference type="Gene3D" id="1.10.238.10">
    <property type="entry name" value="EF-hand"/>
    <property type="match status" value="2"/>
</dbReference>
<feature type="signal peptide" evidence="5">
    <location>
        <begin position="1"/>
        <end position="21"/>
    </location>
</feature>
<reference evidence="8 9" key="1">
    <citation type="submission" date="2019-07" db="EMBL/GenBank/DDBJ databases">
        <title>Whole genome shotgun sequence of Brevifollis gellanilyticus NBRC 108608.</title>
        <authorList>
            <person name="Hosoyama A."/>
            <person name="Uohara A."/>
            <person name="Ohji S."/>
            <person name="Ichikawa N."/>
        </authorList>
    </citation>
    <scope>NUCLEOTIDE SEQUENCE [LARGE SCALE GENOMIC DNA]</scope>
    <source>
        <strain evidence="8 9">NBRC 108608</strain>
    </source>
</reference>